<feature type="transmembrane region" description="Helical" evidence="1">
    <location>
        <begin position="269"/>
        <end position="288"/>
    </location>
</feature>
<keyword evidence="3" id="KW-0645">Protease</keyword>
<keyword evidence="1" id="KW-0472">Membrane</keyword>
<proteinExistence type="predicted"/>
<dbReference type="Pfam" id="PF02517">
    <property type="entry name" value="Rce1-like"/>
    <property type="match status" value="1"/>
</dbReference>
<feature type="transmembrane region" description="Helical" evidence="1">
    <location>
        <begin position="308"/>
        <end position="327"/>
    </location>
</feature>
<feature type="transmembrane region" description="Helical" evidence="1">
    <location>
        <begin position="362"/>
        <end position="387"/>
    </location>
</feature>
<feature type="transmembrane region" description="Helical" evidence="1">
    <location>
        <begin position="525"/>
        <end position="546"/>
    </location>
</feature>
<accession>A0A841TDM2</accession>
<dbReference type="Proteomes" id="UP000574133">
    <property type="component" value="Unassembled WGS sequence"/>
</dbReference>
<keyword evidence="3" id="KW-0378">Hydrolase</keyword>
<organism evidence="3 4">
    <name type="scientific">Cohnella lubricantis</name>
    <dbReference type="NCBI Taxonomy" id="2163172"/>
    <lineage>
        <taxon>Bacteria</taxon>
        <taxon>Bacillati</taxon>
        <taxon>Bacillota</taxon>
        <taxon>Bacilli</taxon>
        <taxon>Bacillales</taxon>
        <taxon>Paenibacillaceae</taxon>
        <taxon>Cohnella</taxon>
    </lineage>
</organism>
<dbReference type="RefSeq" id="WP_185179582.1">
    <property type="nucleotide sequence ID" value="NZ_CBCSEP010000010.1"/>
</dbReference>
<gene>
    <name evidence="3" type="ORF">H4Q31_13490</name>
</gene>
<dbReference type="GO" id="GO:0008237">
    <property type="term" value="F:metallopeptidase activity"/>
    <property type="evidence" value="ECO:0007669"/>
    <property type="project" value="UniProtKB-KW"/>
</dbReference>
<feature type="transmembrane region" description="Helical" evidence="1">
    <location>
        <begin position="472"/>
        <end position="491"/>
    </location>
</feature>
<dbReference type="GO" id="GO:0080120">
    <property type="term" value="P:CAAX-box protein maturation"/>
    <property type="evidence" value="ECO:0007669"/>
    <property type="project" value="UniProtKB-ARBA"/>
</dbReference>
<dbReference type="EMBL" id="JACJVN010000053">
    <property type="protein sequence ID" value="MBB6678316.1"/>
    <property type="molecule type" value="Genomic_DNA"/>
</dbReference>
<evidence type="ECO:0000313" key="4">
    <source>
        <dbReference type="Proteomes" id="UP000574133"/>
    </source>
</evidence>
<keyword evidence="1" id="KW-1133">Transmembrane helix</keyword>
<keyword evidence="1" id="KW-0812">Transmembrane</keyword>
<name>A0A841TDM2_9BACL</name>
<feature type="domain" description="CAAX prenyl protease 2/Lysostaphin resistance protein A-like" evidence="2">
    <location>
        <begin position="400"/>
        <end position="511"/>
    </location>
</feature>
<dbReference type="GO" id="GO:0004175">
    <property type="term" value="F:endopeptidase activity"/>
    <property type="evidence" value="ECO:0007669"/>
    <property type="project" value="UniProtKB-ARBA"/>
</dbReference>
<reference evidence="3 4" key="1">
    <citation type="submission" date="2020-08" db="EMBL/GenBank/DDBJ databases">
        <title>Cohnella phylogeny.</title>
        <authorList>
            <person name="Dunlap C."/>
        </authorList>
    </citation>
    <scope>NUCLEOTIDE SEQUENCE [LARGE SCALE GENOMIC DNA]</scope>
    <source>
        <strain evidence="3 4">DSM 103658</strain>
    </source>
</reference>
<evidence type="ECO:0000256" key="1">
    <source>
        <dbReference type="SAM" id="Phobius"/>
    </source>
</evidence>
<dbReference type="AlphaFoldDB" id="A0A841TDM2"/>
<evidence type="ECO:0000259" key="2">
    <source>
        <dbReference type="Pfam" id="PF02517"/>
    </source>
</evidence>
<feature type="transmembrane region" description="Helical" evidence="1">
    <location>
        <begin position="238"/>
        <end position="257"/>
    </location>
</feature>
<sequence>MFSLRWLAASCLGVLLFIAFQIIPQLETAATSTGTSAVMDRQAARERAVSLAVTSFGVAREDIQRLDLTHFSDSDAVGYLSRSKLMNAYDHGMDERFPTDVYRSDIQLASGEWLQLSVHMQTGRLVAWRKLGENGAVWSRSGRGGSQNAAVGGDGSNAESAAIASLSRWGYEPDEWEPTGETTIEGALVFQSRKPPIGEAKVQLLVKPNEELMYRIVLPQNFKNYMERQQDLASTMTAIGYVLPEIVLFALAIVYATTYAKFTSFRRGWLLSGLYFVLYVLFTTNMRAGFRSSSESGLPVNDQGVTTLLVVNAVVLAATAVLTYFAAVGGDGLWRSMGYSLWPQAKEPGYGRRVLRSMRHGYALAFIALGAQSIILFALEMLLGSFVSSDTTQSSYNMTYPWLMPLIACCAGLSEELLYRYFGISLFRRWLTGMAGRLMRREPSRRAAGMLTIAAMVPPSVIWAFGHVGYPIYPVYTRLIELTLLGLLFGWFMLRFGLMAAIFAHITLDAMLVGVQLMFDGLPYDLYSGIFSVAMPAIVGSAIWLLHRLFWRNNAPPVPAG</sequence>
<comment type="caution">
    <text evidence="3">The sequence shown here is derived from an EMBL/GenBank/DDBJ whole genome shotgun (WGS) entry which is preliminary data.</text>
</comment>
<keyword evidence="4" id="KW-1185">Reference proteome</keyword>
<keyword evidence="3" id="KW-0482">Metalloprotease</keyword>
<feature type="transmembrane region" description="Helical" evidence="1">
    <location>
        <begin position="399"/>
        <end position="419"/>
    </location>
</feature>
<evidence type="ECO:0000313" key="3">
    <source>
        <dbReference type="EMBL" id="MBB6678316.1"/>
    </source>
</evidence>
<feature type="transmembrane region" description="Helical" evidence="1">
    <location>
        <begin position="498"/>
        <end position="519"/>
    </location>
</feature>
<dbReference type="InterPro" id="IPR003675">
    <property type="entry name" value="Rce1/LyrA-like_dom"/>
</dbReference>
<protein>
    <submittedName>
        <fullName evidence="3">CPBP family intramembrane metalloprotease</fullName>
    </submittedName>
</protein>
<dbReference type="GO" id="GO:0006508">
    <property type="term" value="P:proteolysis"/>
    <property type="evidence" value="ECO:0007669"/>
    <property type="project" value="UniProtKB-KW"/>
</dbReference>
<feature type="transmembrane region" description="Helical" evidence="1">
    <location>
        <begin position="447"/>
        <end position="466"/>
    </location>
</feature>